<keyword evidence="3" id="KW-1185">Reference proteome</keyword>
<name>A0A9N7VLY4_PLEPL</name>
<sequence>MTTSEDGNDESRDTAKDERRQREHREEKTSQQTALHQQKGANNNMFCANYPRDIQGRGAGLLCCTARPKWVYVPGRHILIPPVLVSRSQSQRKQLLEER</sequence>
<protein>
    <submittedName>
        <fullName evidence="2">Uncharacterized protein</fullName>
    </submittedName>
</protein>
<dbReference type="Proteomes" id="UP001153269">
    <property type="component" value="Unassembled WGS sequence"/>
</dbReference>
<evidence type="ECO:0000313" key="3">
    <source>
        <dbReference type="Proteomes" id="UP001153269"/>
    </source>
</evidence>
<feature type="region of interest" description="Disordered" evidence="1">
    <location>
        <begin position="1"/>
        <end position="42"/>
    </location>
</feature>
<dbReference type="EMBL" id="CADEAL010004223">
    <property type="protein sequence ID" value="CAB1454701.1"/>
    <property type="molecule type" value="Genomic_DNA"/>
</dbReference>
<evidence type="ECO:0000256" key="1">
    <source>
        <dbReference type="SAM" id="MobiDB-lite"/>
    </source>
</evidence>
<proteinExistence type="predicted"/>
<accession>A0A9N7VLY4</accession>
<evidence type="ECO:0000313" key="2">
    <source>
        <dbReference type="EMBL" id="CAB1454701.1"/>
    </source>
</evidence>
<organism evidence="2 3">
    <name type="scientific">Pleuronectes platessa</name>
    <name type="common">European plaice</name>
    <dbReference type="NCBI Taxonomy" id="8262"/>
    <lineage>
        <taxon>Eukaryota</taxon>
        <taxon>Metazoa</taxon>
        <taxon>Chordata</taxon>
        <taxon>Craniata</taxon>
        <taxon>Vertebrata</taxon>
        <taxon>Euteleostomi</taxon>
        <taxon>Actinopterygii</taxon>
        <taxon>Neopterygii</taxon>
        <taxon>Teleostei</taxon>
        <taxon>Neoteleostei</taxon>
        <taxon>Acanthomorphata</taxon>
        <taxon>Carangaria</taxon>
        <taxon>Pleuronectiformes</taxon>
        <taxon>Pleuronectoidei</taxon>
        <taxon>Pleuronectidae</taxon>
        <taxon>Pleuronectes</taxon>
    </lineage>
</organism>
<feature type="compositionally biased region" description="Polar residues" evidence="1">
    <location>
        <begin position="30"/>
        <end position="42"/>
    </location>
</feature>
<comment type="caution">
    <text evidence="2">The sequence shown here is derived from an EMBL/GenBank/DDBJ whole genome shotgun (WGS) entry which is preliminary data.</text>
</comment>
<gene>
    <name evidence="2" type="ORF">PLEPLA_LOCUS42468</name>
</gene>
<reference evidence="2" key="1">
    <citation type="submission" date="2020-03" db="EMBL/GenBank/DDBJ databases">
        <authorList>
            <person name="Weist P."/>
        </authorList>
    </citation>
    <scope>NUCLEOTIDE SEQUENCE</scope>
</reference>
<dbReference type="AlphaFoldDB" id="A0A9N7VLY4"/>
<feature type="compositionally biased region" description="Basic and acidic residues" evidence="1">
    <location>
        <begin position="9"/>
        <end position="29"/>
    </location>
</feature>